<dbReference type="Proteomes" id="UP001152798">
    <property type="component" value="Chromosome 3"/>
</dbReference>
<keyword evidence="3" id="KW-1185">Reference proteome</keyword>
<name>A0A9P0MMZ4_NEZVI</name>
<sequence>MGLEGCRLTALESWSRSSFFQYRFPGSLGRNQKKSCLRLVIGGILQTSGPLNALRGRESRTRENRTQKKRADENTAAVEINLFALKRQRGRTL</sequence>
<evidence type="ECO:0000313" key="2">
    <source>
        <dbReference type="EMBL" id="CAH1396627.1"/>
    </source>
</evidence>
<evidence type="ECO:0000256" key="1">
    <source>
        <dbReference type="SAM" id="MobiDB-lite"/>
    </source>
</evidence>
<dbReference type="AlphaFoldDB" id="A0A9P0MMZ4"/>
<feature type="compositionally biased region" description="Basic and acidic residues" evidence="1">
    <location>
        <begin position="55"/>
        <end position="72"/>
    </location>
</feature>
<reference evidence="2" key="1">
    <citation type="submission" date="2022-01" db="EMBL/GenBank/DDBJ databases">
        <authorList>
            <person name="King R."/>
        </authorList>
    </citation>
    <scope>NUCLEOTIDE SEQUENCE</scope>
</reference>
<feature type="region of interest" description="Disordered" evidence="1">
    <location>
        <begin position="53"/>
        <end position="72"/>
    </location>
</feature>
<gene>
    <name evidence="2" type="ORF">NEZAVI_LOCUS6657</name>
</gene>
<organism evidence="2 3">
    <name type="scientific">Nezara viridula</name>
    <name type="common">Southern green stink bug</name>
    <name type="synonym">Cimex viridulus</name>
    <dbReference type="NCBI Taxonomy" id="85310"/>
    <lineage>
        <taxon>Eukaryota</taxon>
        <taxon>Metazoa</taxon>
        <taxon>Ecdysozoa</taxon>
        <taxon>Arthropoda</taxon>
        <taxon>Hexapoda</taxon>
        <taxon>Insecta</taxon>
        <taxon>Pterygota</taxon>
        <taxon>Neoptera</taxon>
        <taxon>Paraneoptera</taxon>
        <taxon>Hemiptera</taxon>
        <taxon>Heteroptera</taxon>
        <taxon>Panheteroptera</taxon>
        <taxon>Pentatomomorpha</taxon>
        <taxon>Pentatomoidea</taxon>
        <taxon>Pentatomidae</taxon>
        <taxon>Pentatominae</taxon>
        <taxon>Nezara</taxon>
    </lineage>
</organism>
<protein>
    <submittedName>
        <fullName evidence="2">Uncharacterized protein</fullName>
    </submittedName>
</protein>
<dbReference type="EMBL" id="OV725079">
    <property type="protein sequence ID" value="CAH1396627.1"/>
    <property type="molecule type" value="Genomic_DNA"/>
</dbReference>
<evidence type="ECO:0000313" key="3">
    <source>
        <dbReference type="Proteomes" id="UP001152798"/>
    </source>
</evidence>
<accession>A0A9P0MMZ4</accession>
<proteinExistence type="predicted"/>